<protein>
    <submittedName>
        <fullName evidence="2">Uncharacterized protein</fullName>
    </submittedName>
</protein>
<feature type="region of interest" description="Disordered" evidence="1">
    <location>
        <begin position="353"/>
        <end position="383"/>
    </location>
</feature>
<accession>A0ABZ1BMH2</accession>
<reference evidence="3" key="1">
    <citation type="submission" date="2023-12" db="EMBL/GenBank/DDBJ databases">
        <title>Novel isolates from deep terrestrial aquifers shed light on the physiology and ecology of the class Limnochordia.</title>
        <authorList>
            <person name="Karnachuk O.V."/>
            <person name="Lukina A.P."/>
            <person name="Avakyan M.R."/>
            <person name="Kadnikov V."/>
            <person name="Begmatov S."/>
            <person name="Beletsky A.V."/>
            <person name="Mardanov A.V."/>
            <person name="Ravin N.V."/>
        </authorList>
    </citation>
    <scope>NUCLEOTIDE SEQUENCE [LARGE SCALE GENOMIC DNA]</scope>
    <source>
        <strain evidence="3">LN</strain>
    </source>
</reference>
<evidence type="ECO:0000256" key="1">
    <source>
        <dbReference type="SAM" id="MobiDB-lite"/>
    </source>
</evidence>
<dbReference type="RefSeq" id="WP_324668299.1">
    <property type="nucleotide sequence ID" value="NZ_CP141614.1"/>
</dbReference>
<dbReference type="Proteomes" id="UP001333102">
    <property type="component" value="Chromosome"/>
</dbReference>
<feature type="region of interest" description="Disordered" evidence="1">
    <location>
        <begin position="69"/>
        <end position="99"/>
    </location>
</feature>
<sequence>MAEPRGPVGPEPTVEELQHLERVVAAGGPDAERARATLAEMVAASASWPKPQAKELRRVLLRLRSRGIAVEPPSGAGPSPAGRARPGRDGVTATPLRSALSPIEGPGVARLEMVWELRQETWRLHATVSDGRGLEELEAARVARRQASQEMEHLADAELQAVEPEWGARMLAGAVALARQRGVGLPREYVVLRPELEPALPEADGGPYGWARACWSPGLLEALGGDAQRVEWWARGSASLLETGEVRWDLREELGPLLEEARRQSSIRLVLLPATQHALVERIALRMSEALHEGAMRRRLAERLAYVALRLDRAGRLTMARLAAAASMVLADPQATGRVGVVEALVGVHLAPYLPRREPSPSPGRPGVAREPRVGPARPPVWP</sequence>
<gene>
    <name evidence="2" type="ORF">VLY81_11390</name>
</gene>
<name>A0ABZ1BMH2_9FIRM</name>
<dbReference type="EMBL" id="CP141614">
    <property type="protein sequence ID" value="WRP14020.1"/>
    <property type="molecule type" value="Genomic_DNA"/>
</dbReference>
<evidence type="ECO:0000313" key="2">
    <source>
        <dbReference type="EMBL" id="WRP14020.1"/>
    </source>
</evidence>
<feature type="compositionally biased region" description="Low complexity" evidence="1">
    <location>
        <begin position="72"/>
        <end position="84"/>
    </location>
</feature>
<evidence type="ECO:0000313" key="3">
    <source>
        <dbReference type="Proteomes" id="UP001333102"/>
    </source>
</evidence>
<keyword evidence="3" id="KW-1185">Reference proteome</keyword>
<proteinExistence type="predicted"/>
<organism evidence="2 3">
    <name type="scientific">Geochorda subterranea</name>
    <dbReference type="NCBI Taxonomy" id="3109564"/>
    <lineage>
        <taxon>Bacteria</taxon>
        <taxon>Bacillati</taxon>
        <taxon>Bacillota</taxon>
        <taxon>Limnochordia</taxon>
        <taxon>Limnochordales</taxon>
        <taxon>Geochordaceae</taxon>
        <taxon>Geochorda</taxon>
    </lineage>
</organism>